<evidence type="ECO:0000313" key="2">
    <source>
        <dbReference type="EMBL" id="CAB1427119.1"/>
    </source>
</evidence>
<sequence length="109" mass="11676">MVNSPQASASLFVWRAEQLKERVDGGKVEKTDGLTDCNRTSITIQQSTKQDILKALGTISQAASQRLGSGKDRDATLQQARVYTPPFTPYSGSQPVRAPSISPGVDVGL</sequence>
<evidence type="ECO:0000256" key="1">
    <source>
        <dbReference type="SAM" id="MobiDB-lite"/>
    </source>
</evidence>
<evidence type="ECO:0000313" key="3">
    <source>
        <dbReference type="Proteomes" id="UP001153269"/>
    </source>
</evidence>
<name>A0A9N7U8J7_PLEPL</name>
<dbReference type="EMBL" id="CADEAL010000944">
    <property type="protein sequence ID" value="CAB1427119.1"/>
    <property type="molecule type" value="Genomic_DNA"/>
</dbReference>
<keyword evidence="3" id="KW-1185">Reference proteome</keyword>
<comment type="caution">
    <text evidence="2">The sequence shown here is derived from an EMBL/GenBank/DDBJ whole genome shotgun (WGS) entry which is preliminary data.</text>
</comment>
<gene>
    <name evidence="2" type="ORF">PLEPLA_LOCUS15057</name>
</gene>
<feature type="region of interest" description="Disordered" evidence="1">
    <location>
        <begin position="84"/>
        <end position="109"/>
    </location>
</feature>
<reference evidence="2" key="1">
    <citation type="submission" date="2020-03" db="EMBL/GenBank/DDBJ databases">
        <authorList>
            <person name="Weist P."/>
        </authorList>
    </citation>
    <scope>NUCLEOTIDE SEQUENCE</scope>
</reference>
<protein>
    <submittedName>
        <fullName evidence="2">Uncharacterized protein</fullName>
    </submittedName>
</protein>
<dbReference type="AlphaFoldDB" id="A0A9N7U8J7"/>
<dbReference type="Proteomes" id="UP001153269">
    <property type="component" value="Unassembled WGS sequence"/>
</dbReference>
<proteinExistence type="predicted"/>
<accession>A0A9N7U8J7</accession>
<organism evidence="2 3">
    <name type="scientific">Pleuronectes platessa</name>
    <name type="common">European plaice</name>
    <dbReference type="NCBI Taxonomy" id="8262"/>
    <lineage>
        <taxon>Eukaryota</taxon>
        <taxon>Metazoa</taxon>
        <taxon>Chordata</taxon>
        <taxon>Craniata</taxon>
        <taxon>Vertebrata</taxon>
        <taxon>Euteleostomi</taxon>
        <taxon>Actinopterygii</taxon>
        <taxon>Neopterygii</taxon>
        <taxon>Teleostei</taxon>
        <taxon>Neoteleostei</taxon>
        <taxon>Acanthomorphata</taxon>
        <taxon>Carangaria</taxon>
        <taxon>Pleuronectiformes</taxon>
        <taxon>Pleuronectoidei</taxon>
        <taxon>Pleuronectidae</taxon>
        <taxon>Pleuronectes</taxon>
    </lineage>
</organism>